<keyword evidence="1" id="KW-1133">Transmembrane helix</keyword>
<dbReference type="OrthoDB" id="2728818at2"/>
<accession>A0A0M0LEL3</accession>
<evidence type="ECO:0000256" key="1">
    <source>
        <dbReference type="SAM" id="Phobius"/>
    </source>
</evidence>
<dbReference type="GeneID" id="301137091"/>
<dbReference type="Pfam" id="PF03419">
    <property type="entry name" value="Peptidase_U4"/>
    <property type="match status" value="1"/>
</dbReference>
<dbReference type="STRING" id="263475.AMD00_13400"/>
<proteinExistence type="predicted"/>
<keyword evidence="1" id="KW-0812">Transmembrane</keyword>
<comment type="caution">
    <text evidence="2">The sequence shown here is derived from an EMBL/GenBank/DDBJ whole genome shotgun (WGS) entry which is preliminary data.</text>
</comment>
<reference evidence="3" key="1">
    <citation type="submission" date="2015-08" db="EMBL/GenBank/DDBJ databases">
        <title>Fjat-10028 dsm 16317.</title>
        <authorList>
            <person name="Liu B."/>
            <person name="Wang J."/>
            <person name="Zhu Y."/>
            <person name="Liu G."/>
            <person name="Chen Q."/>
            <person name="Chen Z."/>
            <person name="Lan J."/>
            <person name="Che J."/>
            <person name="Ge C."/>
            <person name="Shi H."/>
            <person name="Pan Z."/>
            <person name="Liu X."/>
        </authorList>
    </citation>
    <scope>NUCLEOTIDE SEQUENCE [LARGE SCALE GENOMIC DNA]</scope>
    <source>
        <strain evidence="3">DSM 16317</strain>
    </source>
</reference>
<feature type="transmembrane region" description="Helical" evidence="1">
    <location>
        <begin position="6"/>
        <end position="26"/>
    </location>
</feature>
<dbReference type="GO" id="GO:0004190">
    <property type="term" value="F:aspartic-type endopeptidase activity"/>
    <property type="evidence" value="ECO:0007669"/>
    <property type="project" value="InterPro"/>
</dbReference>
<feature type="transmembrane region" description="Helical" evidence="1">
    <location>
        <begin position="33"/>
        <end position="49"/>
    </location>
</feature>
<evidence type="ECO:0000313" key="2">
    <source>
        <dbReference type="EMBL" id="KOO49362.1"/>
    </source>
</evidence>
<dbReference type="RefSeq" id="WP_053417531.1">
    <property type="nucleotide sequence ID" value="NZ_JBCMHV010000007.1"/>
</dbReference>
<evidence type="ECO:0008006" key="4">
    <source>
        <dbReference type="Google" id="ProtNLM"/>
    </source>
</evidence>
<dbReference type="InterPro" id="IPR005081">
    <property type="entry name" value="SpoIIGA"/>
</dbReference>
<feature type="transmembrane region" description="Helical" evidence="1">
    <location>
        <begin position="105"/>
        <end position="122"/>
    </location>
</feature>
<dbReference type="AlphaFoldDB" id="A0A0M0LEL3"/>
<feature type="transmembrane region" description="Helical" evidence="1">
    <location>
        <begin position="79"/>
        <end position="99"/>
    </location>
</feature>
<dbReference type="EMBL" id="LILB01000005">
    <property type="protein sequence ID" value="KOO49362.1"/>
    <property type="molecule type" value="Genomic_DNA"/>
</dbReference>
<keyword evidence="3" id="KW-1185">Reference proteome</keyword>
<dbReference type="GO" id="GO:0030436">
    <property type="term" value="P:asexual sporulation"/>
    <property type="evidence" value="ECO:0007669"/>
    <property type="project" value="InterPro"/>
</dbReference>
<dbReference type="GO" id="GO:0006508">
    <property type="term" value="P:proteolysis"/>
    <property type="evidence" value="ECO:0007669"/>
    <property type="project" value="InterPro"/>
</dbReference>
<evidence type="ECO:0000313" key="3">
    <source>
        <dbReference type="Proteomes" id="UP000036867"/>
    </source>
</evidence>
<feature type="transmembrane region" description="Helical" evidence="1">
    <location>
        <begin position="55"/>
        <end position="72"/>
    </location>
</feature>
<dbReference type="Proteomes" id="UP000036867">
    <property type="component" value="Unassembled WGS sequence"/>
</dbReference>
<keyword evidence="1" id="KW-0472">Membrane</keyword>
<name>A0A0M0LEL3_9BACL</name>
<protein>
    <recommendedName>
        <fullName evidence="4">Sporulation protein</fullName>
    </recommendedName>
</protein>
<organism evidence="2 3">
    <name type="scientific">Viridibacillus arvi</name>
    <dbReference type="NCBI Taxonomy" id="263475"/>
    <lineage>
        <taxon>Bacteria</taxon>
        <taxon>Bacillati</taxon>
        <taxon>Bacillota</taxon>
        <taxon>Bacilli</taxon>
        <taxon>Bacillales</taxon>
        <taxon>Caryophanaceae</taxon>
        <taxon>Viridibacillus</taxon>
    </lineage>
</organism>
<sequence>MYGEVILALNTIFNYIVLSFSSKIGALQVSRKRLLLSALIGACVVVFIGQSVIPMIFAFVVMTISAFGFHFMKWLKSAVICIVASLFAGGLLTAFEPLFFKMPTVYFASTSSIIAVAGLVLLQNRWTVSKQQSLERGLVFDTTMTFQGQSWQLRGFIDTGNSCIEPLTGRAVHFIAWSALEDRMDDVLKTALQSWQSSNPYKLSMFPKELQSKLTVIRFSTVQEKAVYGIAFRFDQWEVHGEDGFFIAPGFFVLTRESDHFPQQVDVILNVSTLCQ</sequence>
<gene>
    <name evidence="2" type="ORF">AMD00_13400</name>
</gene>